<sequence>MCSLVRIVSRIRVPLNSNIHRLGPSLAEQLQRNVFSEKLSQRFASNQSKQFSEQQSQYPSPQPLFDKVNQEIESKNLGQTFAVVHLYGRQLLVHIGDIVSLQKSIPADIGETIKLEKCLLVGNKNFTLIGRPVLNRDLVQVEATIIEKTMTQTFFNMFHIPRKRGYRNYRFQRYPLTMLRINEITVCHPLNTTQKRIN</sequence>
<dbReference type="SUPFAM" id="SSF141091">
    <property type="entry name" value="L21p-like"/>
    <property type="match status" value="1"/>
</dbReference>
<comment type="similarity">
    <text evidence="1">Belongs to the bacterial ribosomal protein bL21 family.</text>
</comment>
<dbReference type="InterPro" id="IPR036164">
    <property type="entry name" value="bL21-like_sf"/>
</dbReference>
<dbReference type="OMA" id="MFHIPRK"/>
<evidence type="ECO:0000313" key="4">
    <source>
        <dbReference type="Proteomes" id="UP001142055"/>
    </source>
</evidence>
<dbReference type="EMBL" id="JAPWDV010000001">
    <property type="protein sequence ID" value="KAJ6225001.1"/>
    <property type="molecule type" value="Genomic_DNA"/>
</dbReference>
<dbReference type="Proteomes" id="UP001142055">
    <property type="component" value="Chromosome 1"/>
</dbReference>
<dbReference type="GO" id="GO:0005762">
    <property type="term" value="C:mitochondrial large ribosomal subunit"/>
    <property type="evidence" value="ECO:0007669"/>
    <property type="project" value="TreeGrafter"/>
</dbReference>
<proteinExistence type="inferred from homology"/>
<keyword evidence="4" id="KW-1185">Reference proteome</keyword>
<dbReference type="PANTHER" id="PTHR21349:SF0">
    <property type="entry name" value="LARGE RIBOSOMAL SUBUNIT PROTEIN BL21M"/>
    <property type="match status" value="1"/>
</dbReference>
<accession>A0A9Q0MFL2</accession>
<evidence type="ECO:0000256" key="2">
    <source>
        <dbReference type="ARBA" id="ARBA00044129"/>
    </source>
</evidence>
<dbReference type="OrthoDB" id="5994at2759"/>
<dbReference type="PANTHER" id="PTHR21349">
    <property type="entry name" value="50S RIBOSOMAL PROTEIN L21"/>
    <property type="match status" value="1"/>
</dbReference>
<comment type="caution">
    <text evidence="3">The sequence shown here is derived from an EMBL/GenBank/DDBJ whole genome shotgun (WGS) entry which is preliminary data.</text>
</comment>
<dbReference type="AlphaFoldDB" id="A0A9Q0MFL2"/>
<dbReference type="Pfam" id="PF00829">
    <property type="entry name" value="Ribosomal_L21p"/>
    <property type="match status" value="1"/>
</dbReference>
<name>A0A9Q0MFL2_BLOTA</name>
<protein>
    <recommendedName>
        <fullName evidence="2">Large ribosomal subunit protein bL21m</fullName>
    </recommendedName>
</protein>
<dbReference type="GO" id="GO:0003735">
    <property type="term" value="F:structural constituent of ribosome"/>
    <property type="evidence" value="ECO:0007669"/>
    <property type="project" value="TreeGrafter"/>
</dbReference>
<gene>
    <name evidence="3" type="ORF">RDWZM_003546</name>
</gene>
<organism evidence="3 4">
    <name type="scientific">Blomia tropicalis</name>
    <name type="common">Mite</name>
    <dbReference type="NCBI Taxonomy" id="40697"/>
    <lineage>
        <taxon>Eukaryota</taxon>
        <taxon>Metazoa</taxon>
        <taxon>Ecdysozoa</taxon>
        <taxon>Arthropoda</taxon>
        <taxon>Chelicerata</taxon>
        <taxon>Arachnida</taxon>
        <taxon>Acari</taxon>
        <taxon>Acariformes</taxon>
        <taxon>Sarcoptiformes</taxon>
        <taxon>Astigmata</taxon>
        <taxon>Glycyphagoidea</taxon>
        <taxon>Echimyopodidae</taxon>
        <taxon>Blomia</taxon>
    </lineage>
</organism>
<evidence type="ECO:0000313" key="3">
    <source>
        <dbReference type="EMBL" id="KAJ6225001.1"/>
    </source>
</evidence>
<dbReference type="InterPro" id="IPR028909">
    <property type="entry name" value="bL21-like"/>
</dbReference>
<reference evidence="3" key="1">
    <citation type="submission" date="2022-12" db="EMBL/GenBank/DDBJ databases">
        <title>Genome assemblies of Blomia tropicalis.</title>
        <authorList>
            <person name="Cui Y."/>
        </authorList>
    </citation>
    <scope>NUCLEOTIDE SEQUENCE</scope>
    <source>
        <tissue evidence="3">Adult mites</tissue>
    </source>
</reference>
<evidence type="ECO:0000256" key="1">
    <source>
        <dbReference type="ARBA" id="ARBA00008563"/>
    </source>
</evidence>